<keyword evidence="9 10" id="KW-0998">Cell outer membrane</keyword>
<keyword evidence="7 10" id="KW-0472">Membrane</keyword>
<evidence type="ECO:0000256" key="5">
    <source>
        <dbReference type="ARBA" id="ARBA00022729"/>
    </source>
</evidence>
<dbReference type="Gene3D" id="2.170.130.10">
    <property type="entry name" value="TonB-dependent receptor, plug domain"/>
    <property type="match status" value="1"/>
</dbReference>
<evidence type="ECO:0000256" key="10">
    <source>
        <dbReference type="PROSITE-ProRule" id="PRU01360"/>
    </source>
</evidence>
<dbReference type="InterPro" id="IPR037066">
    <property type="entry name" value="Plug_dom_sf"/>
</dbReference>
<organism evidence="14 15">
    <name type="scientific">Longimonas halophila</name>
    <dbReference type="NCBI Taxonomy" id="1469170"/>
    <lineage>
        <taxon>Bacteria</taxon>
        <taxon>Pseudomonadati</taxon>
        <taxon>Rhodothermota</taxon>
        <taxon>Rhodothermia</taxon>
        <taxon>Rhodothermales</taxon>
        <taxon>Salisaetaceae</taxon>
        <taxon>Longimonas</taxon>
    </lineage>
</organism>
<comment type="subcellular location">
    <subcellularLocation>
        <location evidence="1 10">Cell outer membrane</location>
        <topology evidence="1 10">Multi-pass membrane protein</topology>
    </subcellularLocation>
</comment>
<evidence type="ECO:0000313" key="15">
    <source>
        <dbReference type="Proteomes" id="UP000221024"/>
    </source>
</evidence>
<keyword evidence="8" id="KW-0675">Receptor</keyword>
<dbReference type="Gene3D" id="2.40.170.20">
    <property type="entry name" value="TonB-dependent receptor, beta-barrel domain"/>
    <property type="match status" value="1"/>
</dbReference>
<evidence type="ECO:0000259" key="13">
    <source>
        <dbReference type="Pfam" id="PF07715"/>
    </source>
</evidence>
<dbReference type="OrthoDB" id="9758472at2"/>
<dbReference type="InterPro" id="IPR000531">
    <property type="entry name" value="Beta-barrel_TonB"/>
</dbReference>
<evidence type="ECO:0000256" key="7">
    <source>
        <dbReference type="ARBA" id="ARBA00023136"/>
    </source>
</evidence>
<keyword evidence="2 10" id="KW-0813">Transport</keyword>
<evidence type="ECO:0000256" key="4">
    <source>
        <dbReference type="ARBA" id="ARBA00022692"/>
    </source>
</evidence>
<sequence length="818" mass="88375">MLSSNTVTDMMRIWTGLACFLLFFSVGALPGDAAQRTGTLTGEVRDAETDEPLPGANVVLTETSLGASTNADGSYQIDGVPEGTYTVRVSFVGYEDTTFDVSITSGATARQNVTLQPRTFLGDEIVVTGSRRAEKVLDSPVNIQSVSAAQLQESGGGTFLSALSNLKGVDFVDVGINGQGISARGFNNHFNTRMLSMTDGRVAQLPGTGLPQGNFLPTSQLDVQSIEVIVGPASALYGPNAHTGVVNVITKSPWDESGVALDVRGGGNDLFDTNIRAAGTINDAFGWKVTGQYMTATDFRPERGPAPDAGEAEPHYYSGPFPANLGSFEADLIEDYDVESISTEGSLYYRFAGDWMLEGSFGFSENDNLGITNNGRNRILGWQVNYQNIQLSSSNWYAQFTRTANDAGDTYQINGVGESVADLIADPDNSITSLADVDLPALRGANRFTDKGELLDSELQYSNSVGNLEFITGAQLRQYNPNSEGTFLADGAGQDISATEVGGYVQADYYMLDDRLRLNTAARVDDHSDYGTQFSPKAALVYTVAPENNLRIGYNRAFKSPTVLESNLRIGDFARGNIDGYTLQDPDGNVVGEISPLEPEEVNSLEIGYKGQLGNRVYVDAVAYNSWYTNFISPLSGVADGANVIATEPDGTVIGPLFTYTNFGEATVRGVELGLNYFASDRFNLSGNVTWIDLADFEKEESAPDLNLNVPEVKLKGSATMRNVGFDNYSVSLTGRWQSAYEFQTAYWNSTTMLNDGEIDARFVANLNVNYSIPQTGVNLQLSVSNLFNNEGTDVLGGPVRDRLIWLGATYRFNGLRF</sequence>
<accession>A0A2H3NLA2</accession>
<feature type="domain" description="TonB-dependent receptor plug" evidence="13">
    <location>
        <begin position="136"/>
        <end position="245"/>
    </location>
</feature>
<dbReference type="InterPro" id="IPR012910">
    <property type="entry name" value="Plug_dom"/>
</dbReference>
<dbReference type="RefSeq" id="WP_098063147.1">
    <property type="nucleotide sequence ID" value="NZ_PDEP01000015.1"/>
</dbReference>
<dbReference type="GO" id="GO:0015344">
    <property type="term" value="F:siderophore uptake transmembrane transporter activity"/>
    <property type="evidence" value="ECO:0007669"/>
    <property type="project" value="TreeGrafter"/>
</dbReference>
<dbReference type="InterPro" id="IPR036942">
    <property type="entry name" value="Beta-barrel_TonB_sf"/>
</dbReference>
<dbReference type="SUPFAM" id="SSF56935">
    <property type="entry name" value="Porins"/>
    <property type="match status" value="1"/>
</dbReference>
<dbReference type="EMBL" id="PDEP01000015">
    <property type="protein sequence ID" value="PEN05197.1"/>
    <property type="molecule type" value="Genomic_DNA"/>
</dbReference>
<dbReference type="InterPro" id="IPR013784">
    <property type="entry name" value="Carb-bd-like_fold"/>
</dbReference>
<evidence type="ECO:0000259" key="12">
    <source>
        <dbReference type="Pfam" id="PF00593"/>
    </source>
</evidence>
<dbReference type="SUPFAM" id="SSF49452">
    <property type="entry name" value="Starch-binding domain-like"/>
    <property type="match status" value="1"/>
</dbReference>
<dbReference type="Pfam" id="PF00593">
    <property type="entry name" value="TonB_dep_Rec_b-barrel"/>
    <property type="match status" value="1"/>
</dbReference>
<gene>
    <name evidence="14" type="ORF">CRI93_13370</name>
</gene>
<keyword evidence="5" id="KW-0732">Signal</keyword>
<dbReference type="PANTHER" id="PTHR30069">
    <property type="entry name" value="TONB-DEPENDENT OUTER MEMBRANE RECEPTOR"/>
    <property type="match status" value="1"/>
</dbReference>
<reference evidence="14 15" key="1">
    <citation type="submission" date="2017-10" db="EMBL/GenBank/DDBJ databases">
        <title>Draft genome of Longimonas halophila.</title>
        <authorList>
            <person name="Goh K.M."/>
            <person name="Shamsir M.S."/>
            <person name="Lim S.W."/>
        </authorList>
    </citation>
    <scope>NUCLEOTIDE SEQUENCE [LARGE SCALE GENOMIC DNA]</scope>
    <source>
        <strain evidence="14 15">KCTC 42399</strain>
    </source>
</reference>
<dbReference type="PROSITE" id="PS52016">
    <property type="entry name" value="TONB_DEPENDENT_REC_3"/>
    <property type="match status" value="1"/>
</dbReference>
<dbReference type="GO" id="GO:0009279">
    <property type="term" value="C:cell outer membrane"/>
    <property type="evidence" value="ECO:0007669"/>
    <property type="project" value="UniProtKB-SubCell"/>
</dbReference>
<keyword evidence="4 10" id="KW-0812">Transmembrane</keyword>
<keyword evidence="15" id="KW-1185">Reference proteome</keyword>
<dbReference type="Pfam" id="PF07715">
    <property type="entry name" value="Plug"/>
    <property type="match status" value="1"/>
</dbReference>
<keyword evidence="3 10" id="KW-1134">Transmembrane beta strand</keyword>
<name>A0A2H3NLA2_9BACT</name>
<comment type="caution">
    <text evidence="14">The sequence shown here is derived from an EMBL/GenBank/DDBJ whole genome shotgun (WGS) entry which is preliminary data.</text>
</comment>
<evidence type="ECO:0000256" key="6">
    <source>
        <dbReference type="ARBA" id="ARBA00023077"/>
    </source>
</evidence>
<dbReference type="Gene3D" id="2.60.40.1120">
    <property type="entry name" value="Carboxypeptidase-like, regulatory domain"/>
    <property type="match status" value="1"/>
</dbReference>
<dbReference type="PANTHER" id="PTHR30069:SF29">
    <property type="entry name" value="HEMOGLOBIN AND HEMOGLOBIN-HAPTOGLOBIN-BINDING PROTEIN 1-RELATED"/>
    <property type="match status" value="1"/>
</dbReference>
<keyword evidence="6 11" id="KW-0798">TonB box</keyword>
<evidence type="ECO:0000256" key="9">
    <source>
        <dbReference type="ARBA" id="ARBA00023237"/>
    </source>
</evidence>
<dbReference type="GO" id="GO:0044718">
    <property type="term" value="P:siderophore transmembrane transport"/>
    <property type="evidence" value="ECO:0007669"/>
    <property type="project" value="TreeGrafter"/>
</dbReference>
<comment type="similarity">
    <text evidence="10 11">Belongs to the TonB-dependent receptor family.</text>
</comment>
<protein>
    <recommendedName>
        <fullName evidence="16">TonB-dependent receptor</fullName>
    </recommendedName>
</protein>
<evidence type="ECO:0000256" key="11">
    <source>
        <dbReference type="RuleBase" id="RU003357"/>
    </source>
</evidence>
<evidence type="ECO:0000256" key="1">
    <source>
        <dbReference type="ARBA" id="ARBA00004571"/>
    </source>
</evidence>
<evidence type="ECO:0000256" key="2">
    <source>
        <dbReference type="ARBA" id="ARBA00022448"/>
    </source>
</evidence>
<proteinExistence type="inferred from homology"/>
<dbReference type="Pfam" id="PF13715">
    <property type="entry name" value="CarbopepD_reg_2"/>
    <property type="match status" value="1"/>
</dbReference>
<dbReference type="GO" id="GO:0030246">
    <property type="term" value="F:carbohydrate binding"/>
    <property type="evidence" value="ECO:0007669"/>
    <property type="project" value="InterPro"/>
</dbReference>
<evidence type="ECO:0000256" key="8">
    <source>
        <dbReference type="ARBA" id="ARBA00023170"/>
    </source>
</evidence>
<dbReference type="AlphaFoldDB" id="A0A2H3NLA2"/>
<dbReference type="Proteomes" id="UP000221024">
    <property type="component" value="Unassembled WGS sequence"/>
</dbReference>
<feature type="domain" description="TonB-dependent receptor-like beta-barrel" evidence="12">
    <location>
        <begin position="339"/>
        <end position="787"/>
    </location>
</feature>
<dbReference type="InterPro" id="IPR039426">
    <property type="entry name" value="TonB-dep_rcpt-like"/>
</dbReference>
<evidence type="ECO:0008006" key="16">
    <source>
        <dbReference type="Google" id="ProtNLM"/>
    </source>
</evidence>
<evidence type="ECO:0000256" key="3">
    <source>
        <dbReference type="ARBA" id="ARBA00022452"/>
    </source>
</evidence>
<evidence type="ECO:0000313" key="14">
    <source>
        <dbReference type="EMBL" id="PEN05197.1"/>
    </source>
</evidence>